<feature type="compositionally biased region" description="Polar residues" evidence="3">
    <location>
        <begin position="1"/>
        <end position="11"/>
    </location>
</feature>
<evidence type="ECO:0000256" key="3">
    <source>
        <dbReference type="SAM" id="MobiDB-lite"/>
    </source>
</evidence>
<reference evidence="6" key="2">
    <citation type="submission" date="2015-01" db="EMBL/GenBank/DDBJ databases">
        <title>Evolutionary Origins and Diversification of the Mycorrhizal Mutualists.</title>
        <authorList>
            <consortium name="DOE Joint Genome Institute"/>
            <consortium name="Mycorrhizal Genomics Consortium"/>
            <person name="Kohler A."/>
            <person name="Kuo A."/>
            <person name="Nagy L.G."/>
            <person name="Floudas D."/>
            <person name="Copeland A."/>
            <person name="Barry K.W."/>
            <person name="Cichocki N."/>
            <person name="Veneault-Fourrey C."/>
            <person name="LaButti K."/>
            <person name="Lindquist E.A."/>
            <person name="Lipzen A."/>
            <person name="Lundell T."/>
            <person name="Morin E."/>
            <person name="Murat C."/>
            <person name="Riley R."/>
            <person name="Ohm R."/>
            <person name="Sun H."/>
            <person name="Tunlid A."/>
            <person name="Henrissat B."/>
            <person name="Grigoriev I.V."/>
            <person name="Hibbett D.S."/>
            <person name="Martin F."/>
        </authorList>
    </citation>
    <scope>NUCLEOTIDE SEQUENCE [LARGE SCALE GENOMIC DNA]</scope>
    <source>
        <strain evidence="6">MAFF 305830</strain>
    </source>
</reference>
<gene>
    <name evidence="5" type="ORF">M408DRAFT_330757</name>
</gene>
<feature type="compositionally biased region" description="Low complexity" evidence="3">
    <location>
        <begin position="137"/>
        <end position="177"/>
    </location>
</feature>
<organism evidence="5 6">
    <name type="scientific">Serendipita vermifera MAFF 305830</name>
    <dbReference type="NCBI Taxonomy" id="933852"/>
    <lineage>
        <taxon>Eukaryota</taxon>
        <taxon>Fungi</taxon>
        <taxon>Dikarya</taxon>
        <taxon>Basidiomycota</taxon>
        <taxon>Agaricomycotina</taxon>
        <taxon>Agaricomycetes</taxon>
        <taxon>Sebacinales</taxon>
        <taxon>Serendipitaceae</taxon>
        <taxon>Serendipita</taxon>
    </lineage>
</organism>
<evidence type="ECO:0000313" key="6">
    <source>
        <dbReference type="Proteomes" id="UP000054097"/>
    </source>
</evidence>
<feature type="compositionally biased region" description="Acidic residues" evidence="3">
    <location>
        <begin position="507"/>
        <end position="521"/>
    </location>
</feature>
<feature type="compositionally biased region" description="Low complexity" evidence="3">
    <location>
        <begin position="478"/>
        <end position="487"/>
    </location>
</feature>
<feature type="domain" description="SH3" evidence="4">
    <location>
        <begin position="682"/>
        <end position="763"/>
    </location>
</feature>
<name>A0A0C3B404_SERVB</name>
<dbReference type="OrthoDB" id="19092at2759"/>
<feature type="compositionally biased region" description="Low complexity" evidence="3">
    <location>
        <begin position="94"/>
        <end position="112"/>
    </location>
</feature>
<dbReference type="AlphaFoldDB" id="A0A0C3B404"/>
<protein>
    <recommendedName>
        <fullName evidence="4">SH3 domain-containing protein</fullName>
    </recommendedName>
</protein>
<feature type="compositionally biased region" description="Low complexity" evidence="3">
    <location>
        <begin position="12"/>
        <end position="26"/>
    </location>
</feature>
<dbReference type="CDD" id="cd00174">
    <property type="entry name" value="SH3"/>
    <property type="match status" value="1"/>
</dbReference>
<feature type="compositionally biased region" description="Acidic residues" evidence="3">
    <location>
        <begin position="648"/>
        <end position="663"/>
    </location>
</feature>
<evidence type="ECO:0000256" key="2">
    <source>
        <dbReference type="PROSITE-ProRule" id="PRU00192"/>
    </source>
</evidence>
<feature type="region of interest" description="Disordered" evidence="3">
    <location>
        <begin position="458"/>
        <end position="621"/>
    </location>
</feature>
<dbReference type="SUPFAM" id="SSF50044">
    <property type="entry name" value="SH3-domain"/>
    <property type="match status" value="1"/>
</dbReference>
<dbReference type="InterPro" id="IPR036028">
    <property type="entry name" value="SH3-like_dom_sf"/>
</dbReference>
<feature type="compositionally biased region" description="Low complexity" evidence="3">
    <location>
        <begin position="372"/>
        <end position="382"/>
    </location>
</feature>
<evidence type="ECO:0000313" key="5">
    <source>
        <dbReference type="EMBL" id="KIM26206.1"/>
    </source>
</evidence>
<dbReference type="Gene3D" id="2.30.30.40">
    <property type="entry name" value="SH3 Domains"/>
    <property type="match status" value="1"/>
</dbReference>
<dbReference type="EMBL" id="KN824308">
    <property type="protein sequence ID" value="KIM26206.1"/>
    <property type="molecule type" value="Genomic_DNA"/>
</dbReference>
<accession>A0A0C3B404</accession>
<feature type="compositionally biased region" description="Basic residues" evidence="3">
    <location>
        <begin position="544"/>
        <end position="554"/>
    </location>
</feature>
<keyword evidence="6" id="KW-1185">Reference proteome</keyword>
<dbReference type="SMART" id="SM00326">
    <property type="entry name" value="SH3"/>
    <property type="match status" value="1"/>
</dbReference>
<proteinExistence type="predicted"/>
<feature type="compositionally biased region" description="Gly residues" evidence="3">
    <location>
        <begin position="559"/>
        <end position="568"/>
    </location>
</feature>
<dbReference type="InterPro" id="IPR001452">
    <property type="entry name" value="SH3_domain"/>
</dbReference>
<feature type="compositionally biased region" description="Low complexity" evidence="3">
    <location>
        <begin position="322"/>
        <end position="334"/>
    </location>
</feature>
<dbReference type="PROSITE" id="PS50002">
    <property type="entry name" value="SH3"/>
    <property type="match status" value="1"/>
</dbReference>
<feature type="compositionally biased region" description="Low complexity" evidence="3">
    <location>
        <begin position="278"/>
        <end position="295"/>
    </location>
</feature>
<feature type="region of interest" description="Disordered" evidence="3">
    <location>
        <begin position="64"/>
        <end position="178"/>
    </location>
</feature>
<feature type="region of interest" description="Disordered" evidence="3">
    <location>
        <begin position="640"/>
        <end position="683"/>
    </location>
</feature>
<evidence type="ECO:0000259" key="4">
    <source>
        <dbReference type="PROSITE" id="PS50002"/>
    </source>
</evidence>
<feature type="compositionally biased region" description="Polar residues" evidence="3">
    <location>
        <begin position="338"/>
        <end position="360"/>
    </location>
</feature>
<feature type="compositionally biased region" description="Gly residues" evidence="3">
    <location>
        <begin position="488"/>
        <end position="500"/>
    </location>
</feature>
<feature type="region of interest" description="Disordered" evidence="3">
    <location>
        <begin position="212"/>
        <end position="399"/>
    </location>
</feature>
<reference evidence="5 6" key="1">
    <citation type="submission" date="2014-04" db="EMBL/GenBank/DDBJ databases">
        <authorList>
            <consortium name="DOE Joint Genome Institute"/>
            <person name="Kuo A."/>
            <person name="Zuccaro A."/>
            <person name="Kohler A."/>
            <person name="Nagy L.G."/>
            <person name="Floudas D."/>
            <person name="Copeland A."/>
            <person name="Barry K.W."/>
            <person name="Cichocki N."/>
            <person name="Veneault-Fourrey C."/>
            <person name="LaButti K."/>
            <person name="Lindquist E.A."/>
            <person name="Lipzen A."/>
            <person name="Lundell T."/>
            <person name="Morin E."/>
            <person name="Murat C."/>
            <person name="Sun H."/>
            <person name="Tunlid A."/>
            <person name="Henrissat B."/>
            <person name="Grigoriev I.V."/>
            <person name="Hibbett D.S."/>
            <person name="Martin F."/>
            <person name="Nordberg H.P."/>
            <person name="Cantor M.N."/>
            <person name="Hua S.X."/>
        </authorList>
    </citation>
    <scope>NUCLEOTIDE SEQUENCE [LARGE SCALE GENOMIC DNA]</scope>
    <source>
        <strain evidence="5 6">MAFF 305830</strain>
    </source>
</reference>
<feature type="compositionally biased region" description="Polar residues" evidence="3">
    <location>
        <begin position="33"/>
        <end position="52"/>
    </location>
</feature>
<feature type="region of interest" description="Disordered" evidence="3">
    <location>
        <begin position="1"/>
        <end position="52"/>
    </location>
</feature>
<dbReference type="HOGENOM" id="CLU_390840_0_0_1"/>
<sequence length="769" mass="80887">MDGLSSMSAQISANPVSPVSATSSTTPGGGQEAPQNGLNRQSNGPLQATMDSSSAFIKGVGLADSGSEAAMAQTSPDKASKPSVTIPPMNRMNSQTFKSSSSSAITPSSTNSPLRRISKQTSVSSLVPTRPAPPSPMISNPPSRRVSQALSTASSSTTHSPQRSPSHKNSSSSIRKSFANDATGAVGALKVSSSRQQSTLVISFTAPTADGAQEIADSPVEASENAVLPQADAPEETDKPTPAPPPQKPIDPLSAIGGKKVEQEKDDNDDTPLRRNFSSTSASTSGASTNSSSSNPVLRHANELEAAYGIAPSTHPLPSLISTRSTRSGSASGAHTPLFSTRPRSIIQSMWGNRTRTTGEGENGNDAPAPSPAASAASPPSATTTLEAVEASPNPADDDALLHETVSKLAPAKADSEAELADANWARANAILVQDFGFDEDDERFTKVPVQALLLVLRPPPDESGPAAGSSRQRRTSGGRAFSSGRGPHYGGGAQYGGRWGTTAYGDWDEDEFEDEDDDDGWGFPMGTVSGGPEPLGTQLLGSRRSRRELRNRSRAWAGLGGSRGVGGKVANEESSEAESSGFYEEDDTREGPATAGGVGANDDDDDDYGFGGSGSAQHTPSRTYHAFLAEENDYTHVDHTHAHGDVDGVDADDDEGDSTDYEDVGRRRRREEPEEPEEEEVRPGVYRVLFSFEAESDAEMSVVEGQTIRVLGQGGDGWAVALRTWSFEDRGLPRHLMDGELDDIREEEHGLVPLGYLEPFNLDEDGAP</sequence>
<dbReference type="Proteomes" id="UP000054097">
    <property type="component" value="Unassembled WGS sequence"/>
</dbReference>
<dbReference type="STRING" id="933852.A0A0C3B404"/>
<keyword evidence="1 2" id="KW-0728">SH3 domain</keyword>
<evidence type="ECO:0000256" key="1">
    <source>
        <dbReference type="ARBA" id="ARBA00022443"/>
    </source>
</evidence>